<evidence type="ECO:0000259" key="11">
    <source>
        <dbReference type="Pfam" id="PF00697"/>
    </source>
</evidence>
<evidence type="ECO:0000313" key="13">
    <source>
        <dbReference type="Proteomes" id="UP000054729"/>
    </source>
</evidence>
<proteinExistence type="inferred from homology"/>
<dbReference type="EMBL" id="LNZB01000015">
    <property type="protein sequence ID" value="KTD82377.1"/>
    <property type="molecule type" value="Genomic_DNA"/>
</dbReference>
<dbReference type="PANTHER" id="PTHR42894">
    <property type="entry name" value="N-(5'-PHOSPHORIBOSYL)ANTHRANILATE ISOMERASE"/>
    <property type="match status" value="1"/>
</dbReference>
<evidence type="ECO:0000256" key="4">
    <source>
        <dbReference type="ARBA" id="ARBA00012572"/>
    </source>
</evidence>
<organism evidence="12 13">
    <name type="scientific">Legionella waltersii</name>
    <dbReference type="NCBI Taxonomy" id="66969"/>
    <lineage>
        <taxon>Bacteria</taxon>
        <taxon>Pseudomonadati</taxon>
        <taxon>Pseudomonadota</taxon>
        <taxon>Gammaproteobacteria</taxon>
        <taxon>Legionellales</taxon>
        <taxon>Legionellaceae</taxon>
        <taxon>Legionella</taxon>
    </lineage>
</organism>
<dbReference type="FunFam" id="3.20.20.70:FF:000075">
    <property type="entry name" value="Tryptophan biosynthesis protein TRP1"/>
    <property type="match status" value="1"/>
</dbReference>
<evidence type="ECO:0000256" key="10">
    <source>
        <dbReference type="HAMAP-Rule" id="MF_00135"/>
    </source>
</evidence>
<dbReference type="UniPathway" id="UPA00035">
    <property type="reaction ID" value="UER00042"/>
</dbReference>
<keyword evidence="6 10" id="KW-0028">Amino-acid biosynthesis</keyword>
<dbReference type="PATRIC" id="fig|66969.6.peg.928"/>
<feature type="domain" description="N-(5'phosphoribosyl) anthranilate isomerase (PRAI)" evidence="11">
    <location>
        <begin position="9"/>
        <end position="203"/>
    </location>
</feature>
<evidence type="ECO:0000256" key="9">
    <source>
        <dbReference type="ARBA" id="ARBA00023235"/>
    </source>
</evidence>
<comment type="similarity">
    <text evidence="3 10">Belongs to the TrpF family.</text>
</comment>
<dbReference type="RefSeq" id="WP_058479670.1">
    <property type="nucleotide sequence ID" value="NZ_CAAAIQ010000006.1"/>
</dbReference>
<dbReference type="InterPro" id="IPR044643">
    <property type="entry name" value="TrpF_fam"/>
</dbReference>
<dbReference type="Pfam" id="PF00697">
    <property type="entry name" value="PRAI"/>
    <property type="match status" value="1"/>
</dbReference>
<keyword evidence="13" id="KW-1185">Reference proteome</keyword>
<evidence type="ECO:0000313" key="12">
    <source>
        <dbReference type="EMBL" id="KTD82377.1"/>
    </source>
</evidence>
<gene>
    <name evidence="10 12" type="primary">trpF</name>
    <name evidence="12" type="ORF">Lwal_0854</name>
</gene>
<dbReference type="Gene3D" id="3.20.20.70">
    <property type="entry name" value="Aldolase class I"/>
    <property type="match status" value="1"/>
</dbReference>
<dbReference type="GO" id="GO:0004640">
    <property type="term" value="F:phosphoribosylanthranilate isomerase activity"/>
    <property type="evidence" value="ECO:0007669"/>
    <property type="project" value="UniProtKB-UniRule"/>
</dbReference>
<dbReference type="AlphaFoldDB" id="A0A0W1AM27"/>
<evidence type="ECO:0000256" key="2">
    <source>
        <dbReference type="ARBA" id="ARBA00004664"/>
    </source>
</evidence>
<dbReference type="InterPro" id="IPR011060">
    <property type="entry name" value="RibuloseP-bd_barrel"/>
</dbReference>
<name>A0A0W1AM27_9GAMM</name>
<keyword evidence="8 10" id="KW-0057">Aromatic amino acid biosynthesis</keyword>
<reference evidence="12 13" key="1">
    <citation type="submission" date="2015-11" db="EMBL/GenBank/DDBJ databases">
        <title>Genomic analysis of 38 Legionella species identifies large and diverse effector repertoires.</title>
        <authorList>
            <person name="Burstein D."/>
            <person name="Amaro F."/>
            <person name="Zusman T."/>
            <person name="Lifshitz Z."/>
            <person name="Cohen O."/>
            <person name="Gilbert J.A."/>
            <person name="Pupko T."/>
            <person name="Shuman H.A."/>
            <person name="Segal G."/>
        </authorList>
    </citation>
    <scope>NUCLEOTIDE SEQUENCE [LARGE SCALE GENOMIC DNA]</scope>
    <source>
        <strain evidence="12 13">ATCC 51914</strain>
    </source>
</reference>
<dbReference type="CDD" id="cd00405">
    <property type="entry name" value="PRAI"/>
    <property type="match status" value="1"/>
</dbReference>
<evidence type="ECO:0000256" key="1">
    <source>
        <dbReference type="ARBA" id="ARBA00001164"/>
    </source>
</evidence>
<dbReference type="STRING" id="66969.Lwal_0854"/>
<comment type="catalytic activity">
    <reaction evidence="1 10">
        <text>N-(5-phospho-beta-D-ribosyl)anthranilate = 1-(2-carboxyphenylamino)-1-deoxy-D-ribulose 5-phosphate</text>
        <dbReference type="Rhea" id="RHEA:21540"/>
        <dbReference type="ChEBI" id="CHEBI:18277"/>
        <dbReference type="ChEBI" id="CHEBI:58613"/>
        <dbReference type="EC" id="5.3.1.24"/>
    </reaction>
</comment>
<dbReference type="NCBIfam" id="NF002298">
    <property type="entry name" value="PRK01222.1-4"/>
    <property type="match status" value="1"/>
</dbReference>
<dbReference type="PANTHER" id="PTHR42894:SF1">
    <property type="entry name" value="N-(5'-PHOSPHORIBOSYL)ANTHRANILATE ISOMERASE"/>
    <property type="match status" value="1"/>
</dbReference>
<comment type="caution">
    <text evidence="12">The sequence shown here is derived from an EMBL/GenBank/DDBJ whole genome shotgun (WGS) entry which is preliminary data.</text>
</comment>
<comment type="pathway">
    <text evidence="2 10">Amino-acid biosynthesis; L-tryptophan biosynthesis; L-tryptophan from chorismate: step 3/5.</text>
</comment>
<accession>A0A0W1AM27</accession>
<dbReference type="Proteomes" id="UP000054729">
    <property type="component" value="Unassembled WGS sequence"/>
</dbReference>
<dbReference type="InterPro" id="IPR013785">
    <property type="entry name" value="Aldolase_TIM"/>
</dbReference>
<sequence length="207" mass="23083">MNSSHTHIKMCGMTQIQDVEYALELGVDALGFIFYSNSSRNISIEKAKKLTQNIPAFVDVVAVLVNSEKEFIHRLVNELSIQYLQFHGDEDVQFCNQFNKPYIKAIRPLSAEQIQQSALEFSQASAILLDTPSQQARGGTGETFDWQIIPKEVNKAYILAGGLNENNVVDAVKLCRPHAVDVCSGVEISPGIKDHQKMSRFVKALWG</sequence>
<keyword evidence="9 10" id="KW-0413">Isomerase</keyword>
<evidence type="ECO:0000256" key="8">
    <source>
        <dbReference type="ARBA" id="ARBA00023141"/>
    </source>
</evidence>
<protein>
    <recommendedName>
        <fullName evidence="5 10">N-(5'-phosphoribosyl)anthranilate isomerase</fullName>
        <shortName evidence="10">PRAI</shortName>
        <ecNumber evidence="4 10">5.3.1.24</ecNumber>
    </recommendedName>
</protein>
<dbReference type="EC" id="5.3.1.24" evidence="4 10"/>
<evidence type="ECO:0000256" key="3">
    <source>
        <dbReference type="ARBA" id="ARBA00007571"/>
    </source>
</evidence>
<dbReference type="HAMAP" id="MF_00135">
    <property type="entry name" value="PRAI"/>
    <property type="match status" value="1"/>
</dbReference>
<dbReference type="GO" id="GO:0000162">
    <property type="term" value="P:L-tryptophan biosynthetic process"/>
    <property type="evidence" value="ECO:0007669"/>
    <property type="project" value="UniProtKB-UniRule"/>
</dbReference>
<evidence type="ECO:0000256" key="6">
    <source>
        <dbReference type="ARBA" id="ARBA00022605"/>
    </source>
</evidence>
<evidence type="ECO:0000256" key="5">
    <source>
        <dbReference type="ARBA" id="ARBA00022272"/>
    </source>
</evidence>
<dbReference type="InterPro" id="IPR001240">
    <property type="entry name" value="PRAI_dom"/>
</dbReference>
<evidence type="ECO:0000256" key="7">
    <source>
        <dbReference type="ARBA" id="ARBA00022822"/>
    </source>
</evidence>
<keyword evidence="7 10" id="KW-0822">Tryptophan biosynthesis</keyword>
<dbReference type="SUPFAM" id="SSF51366">
    <property type="entry name" value="Ribulose-phoshate binding barrel"/>
    <property type="match status" value="1"/>
</dbReference>